<dbReference type="Pfam" id="PF08031">
    <property type="entry name" value="BBE"/>
    <property type="match status" value="1"/>
</dbReference>
<dbReference type="PANTHER" id="PTHR42973:SF39">
    <property type="entry name" value="FAD-BINDING PCMH-TYPE DOMAIN-CONTAINING PROTEIN"/>
    <property type="match status" value="1"/>
</dbReference>
<sequence>MATHVALTAGVLDGLAARLRGRLVRPGDVDYDDVRAVFNALIDRKPAAIARCRDASDVAHGIDFARDHGLPLSVRGGGHSVAGNAVCDGGLVLDLSGMKTLHVDPGCRLALAGSGLTLGELDRGTQQHGLATPSGAVSMTGIAGLTLGGGLGWLNGRYGLACDNVVAADVVTADGALVRVDAEEHPDLFWAIRGGGGNFGVVTRFTYRLHPVGPVLAGSLTFPADTAGRVLRHFDEFMAAAPDELSAAVSFGLDGGRPVLSVTVCWCGPVDDGERTLRPLRAMGPPLADSIGVMPYVDLQSAGDAGFPRGRRHYWKAGFLPRLTVGAVEVLLEHLPQMPSALSGIGAQHMHGAAGRIPATATAFPHRADQYDLQLLSQWADPQDTERNVAWTRDLFESLRPHLQDAVYVNNLGSEGPDRVRAAYGANLPRLAELKRVYDPTNLFRLNHNIAPARPDTAFVP</sequence>
<keyword evidence="3" id="KW-0285">Flavoprotein</keyword>
<dbReference type="Gene3D" id="3.40.462.20">
    <property type="match status" value="1"/>
</dbReference>
<dbReference type="InterPro" id="IPR050416">
    <property type="entry name" value="FAD-linked_Oxidoreductase"/>
</dbReference>
<evidence type="ECO:0000313" key="8">
    <source>
        <dbReference type="Proteomes" id="UP000001382"/>
    </source>
</evidence>
<evidence type="ECO:0000256" key="4">
    <source>
        <dbReference type="ARBA" id="ARBA00022827"/>
    </source>
</evidence>
<keyword evidence="5" id="KW-0560">Oxidoreductase</keyword>
<evidence type="ECO:0000256" key="5">
    <source>
        <dbReference type="ARBA" id="ARBA00023002"/>
    </source>
</evidence>
<reference evidence="8" key="2">
    <citation type="submission" date="2010-01" db="EMBL/GenBank/DDBJ databases">
        <title>The complete genome of Geodermatophilus obscurus DSM 43160.</title>
        <authorList>
            <consortium name="US DOE Joint Genome Institute (JGI-PGF)"/>
            <person name="Lucas S."/>
            <person name="Copeland A."/>
            <person name="Lapidus A."/>
            <person name="Glavina del Rio T."/>
            <person name="Dalin E."/>
            <person name="Tice H."/>
            <person name="Bruce D."/>
            <person name="Goodwin L."/>
            <person name="Pitluck S."/>
            <person name="Kyrpides N."/>
            <person name="Mavromatis K."/>
            <person name="Ivanova N."/>
            <person name="Munk A.C."/>
            <person name="Brettin T."/>
            <person name="Detter J.C."/>
            <person name="Han C."/>
            <person name="Larimer F."/>
            <person name="Land M."/>
            <person name="Hauser L."/>
            <person name="Markowitz V."/>
            <person name="Cheng J.-F."/>
            <person name="Hugenholtz P."/>
            <person name="Woyke T."/>
            <person name="Wu D."/>
            <person name="Jando M."/>
            <person name="Schneider S."/>
            <person name="Klenk H.-P."/>
            <person name="Eisen J.A."/>
        </authorList>
    </citation>
    <scope>NUCLEOTIDE SEQUENCE [LARGE SCALE GENOMIC DNA]</scope>
    <source>
        <strain evidence="8">ATCC 25078 / DSM 43160 / JCM 3152 / KCC A-0152 / KCTC 9177 / NBRC 13315 / NRRL B-3577 / G-20</strain>
    </source>
</reference>
<dbReference type="STRING" id="526225.Gobs_2398"/>
<evidence type="ECO:0000256" key="1">
    <source>
        <dbReference type="ARBA" id="ARBA00001974"/>
    </source>
</evidence>
<dbReference type="PROSITE" id="PS00862">
    <property type="entry name" value="OX2_COVAL_FAD"/>
    <property type="match status" value="1"/>
</dbReference>
<dbReference type="InterPro" id="IPR006094">
    <property type="entry name" value="Oxid_FAD_bind_N"/>
</dbReference>
<dbReference type="PANTHER" id="PTHR42973">
    <property type="entry name" value="BINDING OXIDOREDUCTASE, PUTATIVE (AFU_ORTHOLOGUE AFUA_1G17690)-RELATED"/>
    <property type="match status" value="1"/>
</dbReference>
<dbReference type="InterPro" id="IPR006093">
    <property type="entry name" value="Oxy_OxRdtase_FAD_BS"/>
</dbReference>
<dbReference type="Proteomes" id="UP000001382">
    <property type="component" value="Chromosome"/>
</dbReference>
<proteinExistence type="inferred from homology"/>
<dbReference type="KEGG" id="gob:Gobs_2398"/>
<reference evidence="7 8" key="1">
    <citation type="journal article" date="2010" name="Stand. Genomic Sci.">
        <title>Complete genome sequence of Geodermatophilus obscurus type strain (G-20).</title>
        <authorList>
            <person name="Ivanova N."/>
            <person name="Sikorski J."/>
            <person name="Jando M."/>
            <person name="Munk C."/>
            <person name="Lapidus A."/>
            <person name="Glavina Del Rio T."/>
            <person name="Copeland A."/>
            <person name="Tice H."/>
            <person name="Cheng J.-F."/>
            <person name="Lucas S."/>
            <person name="Chen F."/>
            <person name="Nolan M."/>
            <person name="Bruce D."/>
            <person name="Goodwin L."/>
            <person name="Pitluck S."/>
            <person name="Mavromatis K."/>
            <person name="Mikhailova N."/>
            <person name="Pati A."/>
            <person name="Chen A."/>
            <person name="Palaniappan K."/>
            <person name="Land M."/>
            <person name="Hauser L."/>
            <person name="Chang Y.-J."/>
            <person name="Jeffries C.D."/>
            <person name="Meincke L."/>
            <person name="Brettin T."/>
            <person name="Detter J.C."/>
            <person name="Detter J.C."/>
            <person name="Rohde M."/>
            <person name="Goeker M."/>
            <person name="Bristow J."/>
            <person name="Eisen J.A."/>
            <person name="Markowitz V."/>
            <person name="Hugenholtz P."/>
            <person name="Kyrpides N.C."/>
            <person name="Klenk H.-P."/>
        </authorList>
    </citation>
    <scope>NUCLEOTIDE SEQUENCE [LARGE SCALE GENOMIC DNA]</scope>
    <source>
        <strain evidence="8">ATCC 25078 / DSM 43160 / JCM 3152 / KCC A-0152 / KCTC 9177 / NBRC 13315 / NRRL B-3577 / G-20</strain>
    </source>
</reference>
<feature type="domain" description="FAD-binding PCMH-type" evidence="6">
    <location>
        <begin position="42"/>
        <end position="212"/>
    </location>
</feature>
<dbReference type="Pfam" id="PF01565">
    <property type="entry name" value="FAD_binding_4"/>
    <property type="match status" value="1"/>
</dbReference>
<dbReference type="SUPFAM" id="SSF55103">
    <property type="entry name" value="FAD-linked oxidases, C-terminal domain"/>
    <property type="match status" value="1"/>
</dbReference>
<protein>
    <submittedName>
        <fullName evidence="7">FAD linked oxidase domain protein</fullName>
    </submittedName>
</protein>
<comment type="similarity">
    <text evidence="2">Belongs to the oxygen-dependent FAD-linked oxidoreductase family.</text>
</comment>
<dbReference type="RefSeq" id="WP_012948507.1">
    <property type="nucleotide sequence ID" value="NC_013757.1"/>
</dbReference>
<dbReference type="AlphaFoldDB" id="D2S482"/>
<dbReference type="OrthoDB" id="9775082at2"/>
<evidence type="ECO:0000259" key="6">
    <source>
        <dbReference type="PROSITE" id="PS51387"/>
    </source>
</evidence>
<dbReference type="InterPro" id="IPR012951">
    <property type="entry name" value="BBE"/>
</dbReference>
<gene>
    <name evidence="7" type="ordered locus">Gobs_2398</name>
</gene>
<keyword evidence="8" id="KW-1185">Reference proteome</keyword>
<dbReference type="EMBL" id="CP001867">
    <property type="protein sequence ID" value="ADB75072.1"/>
    <property type="molecule type" value="Genomic_DNA"/>
</dbReference>
<evidence type="ECO:0000313" key="7">
    <source>
        <dbReference type="EMBL" id="ADB75072.1"/>
    </source>
</evidence>
<evidence type="ECO:0000256" key="2">
    <source>
        <dbReference type="ARBA" id="ARBA00005466"/>
    </source>
</evidence>
<dbReference type="InterPro" id="IPR036318">
    <property type="entry name" value="FAD-bd_PCMH-like_sf"/>
</dbReference>
<name>D2S482_GEOOG</name>
<dbReference type="eggNOG" id="COG0277">
    <property type="taxonomic scope" value="Bacteria"/>
</dbReference>
<evidence type="ECO:0000256" key="3">
    <source>
        <dbReference type="ARBA" id="ARBA00022630"/>
    </source>
</evidence>
<comment type="cofactor">
    <cofactor evidence="1">
        <name>FAD</name>
        <dbReference type="ChEBI" id="CHEBI:57692"/>
    </cofactor>
</comment>
<dbReference type="InterPro" id="IPR016169">
    <property type="entry name" value="FAD-bd_PCMH_sub2"/>
</dbReference>
<organism evidence="7 8">
    <name type="scientific">Geodermatophilus obscurus (strain ATCC 25078 / DSM 43160 / JCM 3152 / CCUG 61914 / KCC A-0152 / KCTC 9177 / NBRC 13315 / NRRL B-3577 / G-20)</name>
    <dbReference type="NCBI Taxonomy" id="526225"/>
    <lineage>
        <taxon>Bacteria</taxon>
        <taxon>Bacillati</taxon>
        <taxon>Actinomycetota</taxon>
        <taxon>Actinomycetes</taxon>
        <taxon>Geodermatophilales</taxon>
        <taxon>Geodermatophilaceae</taxon>
        <taxon>Geodermatophilus</taxon>
    </lineage>
</organism>
<dbReference type="PROSITE" id="PS51387">
    <property type="entry name" value="FAD_PCMH"/>
    <property type="match status" value="1"/>
</dbReference>
<dbReference type="Gene3D" id="3.30.465.10">
    <property type="match status" value="1"/>
</dbReference>
<keyword evidence="4" id="KW-0274">FAD</keyword>
<dbReference type="HOGENOM" id="CLU_018354_10_0_11"/>
<dbReference type="InterPro" id="IPR016164">
    <property type="entry name" value="FAD-linked_Oxase-like_C"/>
</dbReference>
<dbReference type="Gene3D" id="3.30.43.10">
    <property type="entry name" value="Uridine Diphospho-n-acetylenolpyruvylglucosamine Reductase, domain 2"/>
    <property type="match status" value="1"/>
</dbReference>
<dbReference type="GO" id="GO:0016491">
    <property type="term" value="F:oxidoreductase activity"/>
    <property type="evidence" value="ECO:0007669"/>
    <property type="project" value="UniProtKB-KW"/>
</dbReference>
<accession>D2S482</accession>
<dbReference type="GO" id="GO:0071949">
    <property type="term" value="F:FAD binding"/>
    <property type="evidence" value="ECO:0007669"/>
    <property type="project" value="InterPro"/>
</dbReference>
<dbReference type="InterPro" id="IPR016167">
    <property type="entry name" value="FAD-bd_PCMH_sub1"/>
</dbReference>
<dbReference type="SUPFAM" id="SSF56176">
    <property type="entry name" value="FAD-binding/transporter-associated domain-like"/>
    <property type="match status" value="1"/>
</dbReference>
<dbReference type="InterPro" id="IPR016166">
    <property type="entry name" value="FAD-bd_PCMH"/>
</dbReference>